<name>A0A8T3AN17_DENNO</name>
<evidence type="ECO:0000313" key="5">
    <source>
        <dbReference type="Proteomes" id="UP000829196"/>
    </source>
</evidence>
<dbReference type="OrthoDB" id="69496at2759"/>
<evidence type="ECO:0000256" key="1">
    <source>
        <dbReference type="ARBA" id="ARBA00023157"/>
    </source>
</evidence>
<dbReference type="Gene3D" id="1.10.225.10">
    <property type="entry name" value="Saposin-like"/>
    <property type="match status" value="2"/>
</dbReference>
<keyword evidence="5" id="KW-1185">Reference proteome</keyword>
<dbReference type="SMART" id="SM00741">
    <property type="entry name" value="SapB"/>
    <property type="match status" value="1"/>
</dbReference>
<proteinExistence type="predicted"/>
<feature type="signal peptide" evidence="2">
    <location>
        <begin position="1"/>
        <end position="22"/>
    </location>
</feature>
<organism evidence="4 5">
    <name type="scientific">Dendrobium nobile</name>
    <name type="common">Orchid</name>
    <dbReference type="NCBI Taxonomy" id="94219"/>
    <lineage>
        <taxon>Eukaryota</taxon>
        <taxon>Viridiplantae</taxon>
        <taxon>Streptophyta</taxon>
        <taxon>Embryophyta</taxon>
        <taxon>Tracheophyta</taxon>
        <taxon>Spermatophyta</taxon>
        <taxon>Magnoliopsida</taxon>
        <taxon>Liliopsida</taxon>
        <taxon>Asparagales</taxon>
        <taxon>Orchidaceae</taxon>
        <taxon>Epidendroideae</taxon>
        <taxon>Malaxideae</taxon>
        <taxon>Dendrobiinae</taxon>
        <taxon>Dendrobium</taxon>
    </lineage>
</organism>
<dbReference type="PANTHER" id="PTHR11480:SF87">
    <property type="entry name" value="PROSAPOSIN-LIKE"/>
    <property type="match status" value="1"/>
</dbReference>
<keyword evidence="1" id="KW-1015">Disulfide bond</keyword>
<dbReference type="EMBL" id="JAGYWB010000015">
    <property type="protein sequence ID" value="KAI0497946.1"/>
    <property type="molecule type" value="Genomic_DNA"/>
</dbReference>
<evidence type="ECO:0000259" key="3">
    <source>
        <dbReference type="PROSITE" id="PS50015"/>
    </source>
</evidence>
<dbReference type="SMR" id="A0A8T3AN17"/>
<keyword evidence="2" id="KW-0732">Signal</keyword>
<dbReference type="SUPFAM" id="SSF47862">
    <property type="entry name" value="Saposin"/>
    <property type="match status" value="2"/>
</dbReference>
<comment type="caution">
    <text evidence="4">The sequence shown here is derived from an EMBL/GenBank/DDBJ whole genome shotgun (WGS) entry which is preliminary data.</text>
</comment>
<feature type="chain" id="PRO_5035898229" description="Saposin B-type domain-containing protein" evidence="2">
    <location>
        <begin position="23"/>
        <end position="190"/>
    </location>
</feature>
<protein>
    <recommendedName>
        <fullName evidence="3">Saposin B-type domain-containing protein</fullName>
    </recommendedName>
</protein>
<sequence length="190" mass="21951">MKEIGLAIYFLFLLISLTNVDARFWSEFKHNNKAEKSSAHLSLFEEIGMLSQEACHILPSELKAKCLETSEAYVQRTTMALKGLLDEEILCNRTGLCFMKSVRKIPVSDERTCTTCRRSIRDLFYQLKQSKIRMRVMDALLEYCEEIEDQEEHCKETVYKYAPLVLGQLEKLKTSDVCRIIGFCDEGISI</sequence>
<dbReference type="PROSITE" id="PS50015">
    <property type="entry name" value="SAP_B"/>
    <property type="match status" value="1"/>
</dbReference>
<accession>A0A8T3AN17</accession>
<feature type="domain" description="Saposin B-type" evidence="3">
    <location>
        <begin position="109"/>
        <end position="188"/>
    </location>
</feature>
<reference evidence="4" key="1">
    <citation type="journal article" date="2022" name="Front. Genet.">
        <title>Chromosome-Scale Assembly of the Dendrobium nobile Genome Provides Insights Into the Molecular Mechanism of the Biosynthesis of the Medicinal Active Ingredient of Dendrobium.</title>
        <authorList>
            <person name="Xu Q."/>
            <person name="Niu S.-C."/>
            <person name="Li K.-L."/>
            <person name="Zheng P.-J."/>
            <person name="Zhang X.-J."/>
            <person name="Jia Y."/>
            <person name="Liu Y."/>
            <person name="Niu Y.-X."/>
            <person name="Yu L.-H."/>
            <person name="Chen D.-F."/>
            <person name="Zhang G.-Q."/>
        </authorList>
    </citation>
    <scope>NUCLEOTIDE SEQUENCE</scope>
    <source>
        <tissue evidence="4">Leaf</tissue>
    </source>
</reference>
<dbReference type="AlphaFoldDB" id="A0A8T3AN17"/>
<dbReference type="InterPro" id="IPR011001">
    <property type="entry name" value="Saposin-like"/>
</dbReference>
<evidence type="ECO:0000256" key="2">
    <source>
        <dbReference type="SAM" id="SignalP"/>
    </source>
</evidence>
<dbReference type="Proteomes" id="UP000829196">
    <property type="component" value="Unassembled WGS sequence"/>
</dbReference>
<dbReference type="PANTHER" id="PTHR11480">
    <property type="entry name" value="SAPOSIN-RELATED"/>
    <property type="match status" value="1"/>
</dbReference>
<dbReference type="InterPro" id="IPR051428">
    <property type="entry name" value="Sphingo_Act-Surfact_Prot"/>
</dbReference>
<dbReference type="InterPro" id="IPR008139">
    <property type="entry name" value="SaposinB_dom"/>
</dbReference>
<evidence type="ECO:0000313" key="4">
    <source>
        <dbReference type="EMBL" id="KAI0497946.1"/>
    </source>
</evidence>
<gene>
    <name evidence="4" type="ORF">KFK09_021186</name>
</gene>